<keyword evidence="1" id="KW-0472">Membrane</keyword>
<keyword evidence="1" id="KW-1133">Transmembrane helix</keyword>
<feature type="transmembrane region" description="Helical" evidence="1">
    <location>
        <begin position="57"/>
        <end position="79"/>
    </location>
</feature>
<proteinExistence type="predicted"/>
<evidence type="ECO:0000256" key="1">
    <source>
        <dbReference type="SAM" id="Phobius"/>
    </source>
</evidence>
<organism evidence="2">
    <name type="scientific">Zea mays</name>
    <name type="common">Maize</name>
    <dbReference type="NCBI Taxonomy" id="4577"/>
    <lineage>
        <taxon>Eukaryota</taxon>
        <taxon>Viridiplantae</taxon>
        <taxon>Streptophyta</taxon>
        <taxon>Embryophyta</taxon>
        <taxon>Tracheophyta</taxon>
        <taxon>Spermatophyta</taxon>
        <taxon>Magnoliopsida</taxon>
        <taxon>Liliopsida</taxon>
        <taxon>Poales</taxon>
        <taxon>Poaceae</taxon>
        <taxon>PACMAD clade</taxon>
        <taxon>Panicoideae</taxon>
        <taxon>Andropogonodae</taxon>
        <taxon>Andropogoneae</taxon>
        <taxon>Tripsacinae</taxon>
        <taxon>Zea</taxon>
    </lineage>
</organism>
<dbReference type="EMBL" id="CM000781">
    <property type="protein sequence ID" value="AQK75657.1"/>
    <property type="molecule type" value="Genomic_DNA"/>
</dbReference>
<dbReference type="AlphaFoldDB" id="A0A1D6HMW6"/>
<evidence type="ECO:0000313" key="2">
    <source>
        <dbReference type="EMBL" id="AQK75659.1"/>
    </source>
</evidence>
<gene>
    <name evidence="2" type="ORF">ZEAMMB73_Zm00001d018341</name>
</gene>
<reference evidence="2" key="1">
    <citation type="submission" date="2015-12" db="EMBL/GenBank/DDBJ databases">
        <title>Update maize B73 reference genome by single molecule sequencing technologies.</title>
        <authorList>
            <consortium name="Maize Genome Sequencing Project"/>
            <person name="Ware D."/>
        </authorList>
    </citation>
    <scope>NUCLEOTIDE SEQUENCE</scope>
    <source>
        <tissue evidence="2">Seedling</tissue>
    </source>
</reference>
<name>A0A1D6HMW6_MAIZE</name>
<sequence length="91" mass="10549">MFISIVHSHPTLFYFKIFLDLLDGGMQNVYLHVGSSETDRFYLLRPLRFFFLCEMEFVVSPGAVFGLHVNHLALHLLILTTGGMRRMLFVI</sequence>
<keyword evidence="1" id="KW-0812">Transmembrane</keyword>
<dbReference type="EMBL" id="CM000781">
    <property type="protein sequence ID" value="AQK75653.1"/>
    <property type="molecule type" value="Genomic_DNA"/>
</dbReference>
<dbReference type="EMBL" id="CM000781">
    <property type="protein sequence ID" value="AQK75659.1"/>
    <property type="molecule type" value="Genomic_DNA"/>
</dbReference>
<protein>
    <submittedName>
        <fullName evidence="2">Serine/arginine-rich splicing factor RSZ22</fullName>
    </submittedName>
</protein>
<accession>A0A1D6HMW6</accession>